<dbReference type="SUPFAM" id="SSF47473">
    <property type="entry name" value="EF-hand"/>
    <property type="match status" value="1"/>
</dbReference>
<dbReference type="InterPro" id="IPR011992">
    <property type="entry name" value="EF-hand-dom_pair"/>
</dbReference>
<dbReference type="RefSeq" id="WP_206077261.1">
    <property type="nucleotide sequence ID" value="NZ_SZYH01000001.1"/>
</dbReference>
<evidence type="ECO:0000313" key="1">
    <source>
        <dbReference type="EMBL" id="TKV66965.1"/>
    </source>
</evidence>
<dbReference type="PROSITE" id="PS00018">
    <property type="entry name" value="EF_HAND_1"/>
    <property type="match status" value="1"/>
</dbReference>
<keyword evidence="2" id="KW-1185">Reference proteome</keyword>
<sequence length="125" mass="13629">MKTKPSILLGLALGIGVTGCSAMKSSEPSDTVTKTSDSPMAQFKCADRNGNEYIDQSELVNLRQCGIGEDLACGSVPESSKERPAKTDFDLGLRFLQITDADGDDRISKLEFRAHCNDDEFRTSY</sequence>
<organism evidence="1 2">
    <name type="scientific">Marinobacter panjinensis</name>
    <dbReference type="NCBI Taxonomy" id="2576384"/>
    <lineage>
        <taxon>Bacteria</taxon>
        <taxon>Pseudomonadati</taxon>
        <taxon>Pseudomonadota</taxon>
        <taxon>Gammaproteobacteria</taxon>
        <taxon>Pseudomonadales</taxon>
        <taxon>Marinobacteraceae</taxon>
        <taxon>Marinobacter</taxon>
    </lineage>
</organism>
<evidence type="ECO:0000313" key="2">
    <source>
        <dbReference type="Proteomes" id="UP000308488"/>
    </source>
</evidence>
<dbReference type="Gene3D" id="1.10.238.10">
    <property type="entry name" value="EF-hand"/>
    <property type="match status" value="1"/>
</dbReference>
<reference evidence="1 2" key="1">
    <citation type="submission" date="2019-05" db="EMBL/GenBank/DDBJ databases">
        <title>Marinobacter panjinensis sp. nov., a moderately halophilic bacterium isolated from sea tidal flat environment.</title>
        <authorList>
            <person name="Yang W."/>
            <person name="An M."/>
            <person name="He W."/>
            <person name="Luo X."/>
            <person name="Zhu L."/>
            <person name="Chen G."/>
            <person name="Zhang Y."/>
            <person name="Wang Y."/>
        </authorList>
    </citation>
    <scope>NUCLEOTIDE SEQUENCE [LARGE SCALE GENOMIC DNA]</scope>
    <source>
        <strain evidence="1 2">PJ-16</strain>
    </source>
</reference>
<dbReference type="EMBL" id="SZYH01000001">
    <property type="protein sequence ID" value="TKV66965.1"/>
    <property type="molecule type" value="Genomic_DNA"/>
</dbReference>
<dbReference type="PROSITE" id="PS51257">
    <property type="entry name" value="PROKAR_LIPOPROTEIN"/>
    <property type="match status" value="1"/>
</dbReference>
<comment type="caution">
    <text evidence="1">The sequence shown here is derived from an EMBL/GenBank/DDBJ whole genome shotgun (WGS) entry which is preliminary data.</text>
</comment>
<dbReference type="AlphaFoldDB" id="A0A4V6CV92"/>
<proteinExistence type="predicted"/>
<dbReference type="InterPro" id="IPR018247">
    <property type="entry name" value="EF_Hand_1_Ca_BS"/>
</dbReference>
<gene>
    <name evidence="1" type="ORF">FDP08_02105</name>
</gene>
<name>A0A4V6CV92_9GAMM</name>
<protein>
    <submittedName>
        <fullName evidence="1">EF-hand domain-containing protein</fullName>
    </submittedName>
</protein>
<dbReference type="Proteomes" id="UP000308488">
    <property type="component" value="Unassembled WGS sequence"/>
</dbReference>
<accession>A0A4V6CV92</accession>